<dbReference type="GeneID" id="85313716"/>
<dbReference type="Proteomes" id="UP001244011">
    <property type="component" value="Unassembled WGS sequence"/>
</dbReference>
<gene>
    <name evidence="3" type="ORF">QBC33DRAFT_569131</name>
</gene>
<sequence>MGNCCSFPSSRGSTSRSHLESHEMHEWDPLNYIPPCAEPDIRSPNRIVSAGHFIAHSVLQSGGNHWQIYLQTGKDESVCLELVPGAFPGQEGFLGRFDIVLHGYGLTRNTHKTVSISAVPGRSVADFLDAIIANDNHRYEFTQDGRGCTGWVLDQFHLFMRAGLLPPGREHDLEEAVNTAWEDGRSRGPRAVTLGTYVRDRGGGRRGVRRRGGGNR</sequence>
<evidence type="ECO:0000259" key="2">
    <source>
        <dbReference type="Pfam" id="PF24968"/>
    </source>
</evidence>
<feature type="domain" description="DUF7770" evidence="2">
    <location>
        <begin position="52"/>
        <end position="198"/>
    </location>
</feature>
<comment type="caution">
    <text evidence="3">The sequence shown here is derived from an EMBL/GenBank/DDBJ whole genome shotgun (WGS) entry which is preliminary data.</text>
</comment>
<organism evidence="3 4">
    <name type="scientific">Phialemonium atrogriseum</name>
    <dbReference type="NCBI Taxonomy" id="1093897"/>
    <lineage>
        <taxon>Eukaryota</taxon>
        <taxon>Fungi</taxon>
        <taxon>Dikarya</taxon>
        <taxon>Ascomycota</taxon>
        <taxon>Pezizomycotina</taxon>
        <taxon>Sordariomycetes</taxon>
        <taxon>Sordariomycetidae</taxon>
        <taxon>Cephalothecales</taxon>
        <taxon>Cephalothecaceae</taxon>
        <taxon>Phialemonium</taxon>
    </lineage>
</organism>
<evidence type="ECO:0000256" key="1">
    <source>
        <dbReference type="SAM" id="MobiDB-lite"/>
    </source>
</evidence>
<reference evidence="3" key="1">
    <citation type="submission" date="2023-06" db="EMBL/GenBank/DDBJ databases">
        <title>Genome-scale phylogeny and comparative genomics of the fungal order Sordariales.</title>
        <authorList>
            <consortium name="Lawrence Berkeley National Laboratory"/>
            <person name="Hensen N."/>
            <person name="Bonometti L."/>
            <person name="Westerberg I."/>
            <person name="Brannstrom I.O."/>
            <person name="Guillou S."/>
            <person name="Cros-Aarteil S."/>
            <person name="Calhoun S."/>
            <person name="Haridas S."/>
            <person name="Kuo A."/>
            <person name="Mondo S."/>
            <person name="Pangilinan J."/>
            <person name="Riley R."/>
            <person name="Labutti K."/>
            <person name="Andreopoulos B."/>
            <person name="Lipzen A."/>
            <person name="Chen C."/>
            <person name="Yanf M."/>
            <person name="Daum C."/>
            <person name="Ng V."/>
            <person name="Clum A."/>
            <person name="Steindorff A."/>
            <person name="Ohm R."/>
            <person name="Martin F."/>
            <person name="Silar P."/>
            <person name="Natvig D."/>
            <person name="Lalanne C."/>
            <person name="Gautier V."/>
            <person name="Ament-Velasquez S.L."/>
            <person name="Kruys A."/>
            <person name="Hutchinson M.I."/>
            <person name="Powell A.J."/>
            <person name="Barry K."/>
            <person name="Miller A.N."/>
            <person name="Grigoriev I.V."/>
            <person name="Debuchy R."/>
            <person name="Gladieux P."/>
            <person name="Thoren M.H."/>
            <person name="Johannesson H."/>
        </authorList>
    </citation>
    <scope>NUCLEOTIDE SEQUENCE</scope>
    <source>
        <strain evidence="3">8032-3</strain>
    </source>
</reference>
<dbReference type="Pfam" id="PF24968">
    <property type="entry name" value="DUF7770"/>
    <property type="match status" value="1"/>
</dbReference>
<keyword evidence="4" id="KW-1185">Reference proteome</keyword>
<dbReference type="EMBL" id="MU839006">
    <property type="protein sequence ID" value="KAK1768089.1"/>
    <property type="molecule type" value="Genomic_DNA"/>
</dbReference>
<name>A0AAJ0FMP6_9PEZI</name>
<feature type="region of interest" description="Disordered" evidence="1">
    <location>
        <begin position="1"/>
        <end position="20"/>
    </location>
</feature>
<protein>
    <recommendedName>
        <fullName evidence="2">DUF7770 domain-containing protein</fullName>
    </recommendedName>
</protein>
<evidence type="ECO:0000313" key="4">
    <source>
        <dbReference type="Proteomes" id="UP001244011"/>
    </source>
</evidence>
<feature type="compositionally biased region" description="Low complexity" evidence="1">
    <location>
        <begin position="1"/>
        <end position="16"/>
    </location>
</feature>
<dbReference type="InterPro" id="IPR056672">
    <property type="entry name" value="DUF7770"/>
</dbReference>
<evidence type="ECO:0000313" key="3">
    <source>
        <dbReference type="EMBL" id="KAK1768089.1"/>
    </source>
</evidence>
<dbReference type="RefSeq" id="XP_060284302.1">
    <property type="nucleotide sequence ID" value="XM_060430529.1"/>
</dbReference>
<dbReference type="AlphaFoldDB" id="A0AAJ0FMP6"/>
<accession>A0AAJ0FMP6</accession>
<proteinExistence type="predicted"/>